<keyword evidence="4" id="KW-1185">Reference proteome</keyword>
<dbReference type="AlphaFoldDB" id="A0A1X7P697"/>
<dbReference type="PANTHER" id="PTHR30605:SF0">
    <property type="entry name" value="ANHYDRO-N-ACETYLMURAMIC ACID KINASE"/>
    <property type="match status" value="1"/>
</dbReference>
<dbReference type="EC" id="2.7.1.170" evidence="2"/>
<keyword evidence="2" id="KW-0547">Nucleotide-binding</keyword>
<name>A0A1X7P697_9HYPH</name>
<dbReference type="InterPro" id="IPR043129">
    <property type="entry name" value="ATPase_NBD"/>
</dbReference>
<keyword evidence="2" id="KW-0808">Transferase</keyword>
<dbReference type="PANTHER" id="PTHR30605">
    <property type="entry name" value="ANHYDRO-N-ACETYLMURAMIC ACID KINASE"/>
    <property type="match status" value="1"/>
</dbReference>
<comment type="pathway">
    <text evidence="2">Cell wall biogenesis; peptidoglycan recycling.</text>
</comment>
<comment type="function">
    <text evidence="2">Catalyzes the specific phosphorylation of 1,6-anhydro-N-acetylmuramic acid (anhMurNAc) with the simultaneous cleavage of the 1,6-anhydro ring, generating MurNAc-6-P. Is required for the utilization of anhMurNAc either imported from the medium or derived from its own cell wall murein, and thus plays a role in cell wall recycling.</text>
</comment>
<dbReference type="Pfam" id="PF03702">
    <property type="entry name" value="AnmK"/>
    <property type="match status" value="1"/>
</dbReference>
<dbReference type="GO" id="GO:0097175">
    <property type="term" value="P:1,6-anhydro-N-acetyl-beta-muramic acid catabolic process"/>
    <property type="evidence" value="ECO:0007669"/>
    <property type="project" value="UniProtKB-UniRule"/>
</dbReference>
<sequence>MTAICAIGLMSGTSMDGIDLAVVASDGADLVERGPAHFVPYEAAFRRRIEASLDDAKSIGERTERPGDLAALEREITLRHAAAVETFRSGLTGRWADVALIGFHGQTVLHRPERGLTVQLGDGALLADRTGLPVVHDMRANDMLHGGQGAPLVPAYHAALARSLPPDLRATLPVAFVNIGGISNVTFVPGEGDPVAFDSGPGNALIDQWVSREGGLPFDENGMIASEGGVVQTVLDAYLASPFFSRPAPKSLDRNDFTLDKVPGLELADGARTLAAVSAEAILRAAGHMPAVPKLWIVCGGGRKNPHIVGDLRRGAERQGGLVILAEDAGLDGDAMEAEAWAYLAVRARRGLPLTFPTTTGCRLPVTGGALSLPSETSGPVER</sequence>
<dbReference type="GO" id="GO:0016773">
    <property type="term" value="F:phosphotransferase activity, alcohol group as acceptor"/>
    <property type="evidence" value="ECO:0007669"/>
    <property type="project" value="UniProtKB-UniRule"/>
</dbReference>
<organism evidence="3 4">
    <name type="scientific">Mesorhizobium australicum</name>
    <dbReference type="NCBI Taxonomy" id="536018"/>
    <lineage>
        <taxon>Bacteria</taxon>
        <taxon>Pseudomonadati</taxon>
        <taxon>Pseudomonadota</taxon>
        <taxon>Alphaproteobacteria</taxon>
        <taxon>Hyphomicrobiales</taxon>
        <taxon>Phyllobacteriaceae</taxon>
        <taxon>Mesorhizobium</taxon>
    </lineage>
</organism>
<evidence type="ECO:0000256" key="2">
    <source>
        <dbReference type="HAMAP-Rule" id="MF_01270"/>
    </source>
</evidence>
<dbReference type="Proteomes" id="UP000193083">
    <property type="component" value="Unassembled WGS sequence"/>
</dbReference>
<evidence type="ECO:0000313" key="3">
    <source>
        <dbReference type="EMBL" id="SMH45773.1"/>
    </source>
</evidence>
<comment type="similarity">
    <text evidence="2">Belongs to the anhydro-N-acetylmuramic acid kinase family.</text>
</comment>
<dbReference type="GO" id="GO:0009254">
    <property type="term" value="P:peptidoglycan turnover"/>
    <property type="evidence" value="ECO:0007669"/>
    <property type="project" value="UniProtKB-UniRule"/>
</dbReference>
<keyword evidence="2 3" id="KW-0418">Kinase</keyword>
<dbReference type="GO" id="GO:0005524">
    <property type="term" value="F:ATP binding"/>
    <property type="evidence" value="ECO:0007669"/>
    <property type="project" value="UniProtKB-UniRule"/>
</dbReference>
<dbReference type="UniPathway" id="UPA00343"/>
<comment type="catalytic activity">
    <reaction evidence="2">
        <text>1,6-anhydro-N-acetyl-beta-muramate + ATP + H2O = N-acetyl-D-muramate 6-phosphate + ADP + H(+)</text>
        <dbReference type="Rhea" id="RHEA:24952"/>
        <dbReference type="ChEBI" id="CHEBI:15377"/>
        <dbReference type="ChEBI" id="CHEBI:15378"/>
        <dbReference type="ChEBI" id="CHEBI:30616"/>
        <dbReference type="ChEBI" id="CHEBI:58690"/>
        <dbReference type="ChEBI" id="CHEBI:58722"/>
        <dbReference type="ChEBI" id="CHEBI:456216"/>
        <dbReference type="EC" id="2.7.1.170"/>
    </reaction>
</comment>
<evidence type="ECO:0000313" key="4">
    <source>
        <dbReference type="Proteomes" id="UP000193083"/>
    </source>
</evidence>
<feature type="binding site" evidence="2">
    <location>
        <begin position="12"/>
        <end position="19"/>
    </location>
    <ligand>
        <name>ATP</name>
        <dbReference type="ChEBI" id="CHEBI:30616"/>
    </ligand>
</feature>
<protein>
    <recommendedName>
        <fullName evidence="2">Anhydro-N-acetylmuramic acid kinase</fullName>
        <ecNumber evidence="2">2.7.1.170</ecNumber>
    </recommendedName>
    <alternativeName>
        <fullName evidence="2">AnhMurNAc kinase</fullName>
    </alternativeName>
</protein>
<comment type="pathway">
    <text evidence="2">Amino-sugar metabolism; 1,6-anhydro-N-acetylmuramate degradation.</text>
</comment>
<dbReference type="UniPathway" id="UPA00544"/>
<reference evidence="3 4" key="1">
    <citation type="submission" date="2017-04" db="EMBL/GenBank/DDBJ databases">
        <authorList>
            <person name="Afonso C.L."/>
            <person name="Miller P.J."/>
            <person name="Scott M.A."/>
            <person name="Spackman E."/>
            <person name="Goraichik I."/>
            <person name="Dimitrov K.M."/>
            <person name="Suarez D.L."/>
            <person name="Swayne D.E."/>
        </authorList>
    </citation>
    <scope>NUCLEOTIDE SEQUENCE [LARGE SCALE GENOMIC DNA]</scope>
    <source>
        <strain evidence="3 4">B5P</strain>
    </source>
</reference>
<dbReference type="GO" id="GO:0016301">
    <property type="term" value="F:kinase activity"/>
    <property type="evidence" value="ECO:0007669"/>
    <property type="project" value="UniProtKB-KW"/>
</dbReference>
<gene>
    <name evidence="2" type="primary">anmK</name>
    <name evidence="3" type="ORF">SAMN02982922_3288</name>
</gene>
<keyword evidence="2" id="KW-0067">ATP-binding</keyword>
<dbReference type="SUPFAM" id="SSF53067">
    <property type="entry name" value="Actin-like ATPase domain"/>
    <property type="match status" value="1"/>
</dbReference>
<dbReference type="NCBIfam" id="NF007141">
    <property type="entry name" value="PRK09585.1-5"/>
    <property type="match status" value="1"/>
</dbReference>
<evidence type="ECO:0000256" key="1">
    <source>
        <dbReference type="ARBA" id="ARBA00023277"/>
    </source>
</evidence>
<dbReference type="InterPro" id="IPR005338">
    <property type="entry name" value="Anhydro_N_Ac-Mur_kinase"/>
</dbReference>
<accession>A0A1X7P697</accession>
<dbReference type="GO" id="GO:0006040">
    <property type="term" value="P:amino sugar metabolic process"/>
    <property type="evidence" value="ECO:0007669"/>
    <property type="project" value="InterPro"/>
</dbReference>
<proteinExistence type="inferred from homology"/>
<dbReference type="HAMAP" id="MF_01270">
    <property type="entry name" value="AnhMurNAc_kinase"/>
    <property type="match status" value="1"/>
</dbReference>
<dbReference type="OrthoDB" id="9763949at2"/>
<dbReference type="EMBL" id="FXBL01000004">
    <property type="protein sequence ID" value="SMH45773.1"/>
    <property type="molecule type" value="Genomic_DNA"/>
</dbReference>
<keyword evidence="1 2" id="KW-0119">Carbohydrate metabolism</keyword>
<dbReference type="Gene3D" id="3.30.420.40">
    <property type="match status" value="2"/>
</dbReference>
<dbReference type="RefSeq" id="WP_085465132.1">
    <property type="nucleotide sequence ID" value="NZ_FXBL01000004.1"/>
</dbReference>